<feature type="signal peptide" evidence="1">
    <location>
        <begin position="1"/>
        <end position="16"/>
    </location>
</feature>
<dbReference type="EMBL" id="GBRH01251993">
    <property type="protein sequence ID" value="JAD45902.1"/>
    <property type="molecule type" value="Transcribed_RNA"/>
</dbReference>
<accession>A0A0A9AFM5</accession>
<keyword evidence="1" id="KW-0732">Signal</keyword>
<protein>
    <submittedName>
        <fullName evidence="2">Uncharacterized protein</fullName>
    </submittedName>
</protein>
<proteinExistence type="predicted"/>
<organism evidence="2">
    <name type="scientific">Arundo donax</name>
    <name type="common">Giant reed</name>
    <name type="synonym">Donax arundinaceus</name>
    <dbReference type="NCBI Taxonomy" id="35708"/>
    <lineage>
        <taxon>Eukaryota</taxon>
        <taxon>Viridiplantae</taxon>
        <taxon>Streptophyta</taxon>
        <taxon>Embryophyta</taxon>
        <taxon>Tracheophyta</taxon>
        <taxon>Spermatophyta</taxon>
        <taxon>Magnoliopsida</taxon>
        <taxon>Liliopsida</taxon>
        <taxon>Poales</taxon>
        <taxon>Poaceae</taxon>
        <taxon>PACMAD clade</taxon>
        <taxon>Arundinoideae</taxon>
        <taxon>Arundineae</taxon>
        <taxon>Arundo</taxon>
    </lineage>
</organism>
<evidence type="ECO:0000256" key="1">
    <source>
        <dbReference type="SAM" id="SignalP"/>
    </source>
</evidence>
<reference evidence="2" key="2">
    <citation type="journal article" date="2015" name="Data Brief">
        <title>Shoot transcriptome of the giant reed, Arundo donax.</title>
        <authorList>
            <person name="Barrero R.A."/>
            <person name="Guerrero F.D."/>
            <person name="Moolhuijzen P."/>
            <person name="Goolsby J.A."/>
            <person name="Tidwell J."/>
            <person name="Bellgard S.E."/>
            <person name="Bellgard M.I."/>
        </authorList>
    </citation>
    <scope>NUCLEOTIDE SEQUENCE</scope>
    <source>
        <tissue evidence="2">Shoot tissue taken approximately 20 cm above the soil surface</tissue>
    </source>
</reference>
<sequence>MKALIIFLFRCPLAKFTWNVTRVALYLQSCPYSVDVMGSES</sequence>
<reference evidence="2" key="1">
    <citation type="submission" date="2014-09" db="EMBL/GenBank/DDBJ databases">
        <authorList>
            <person name="Magalhaes I.L.F."/>
            <person name="Oliveira U."/>
            <person name="Santos F.R."/>
            <person name="Vidigal T.H.D.A."/>
            <person name="Brescovit A.D."/>
            <person name="Santos A.J."/>
        </authorList>
    </citation>
    <scope>NUCLEOTIDE SEQUENCE</scope>
    <source>
        <tissue evidence="2">Shoot tissue taken approximately 20 cm above the soil surface</tissue>
    </source>
</reference>
<evidence type="ECO:0000313" key="2">
    <source>
        <dbReference type="EMBL" id="JAD45902.1"/>
    </source>
</evidence>
<dbReference type="AlphaFoldDB" id="A0A0A9AFM5"/>
<name>A0A0A9AFM5_ARUDO</name>
<feature type="chain" id="PRO_5002043851" evidence="1">
    <location>
        <begin position="17"/>
        <end position="41"/>
    </location>
</feature>